<evidence type="ECO:0000256" key="5">
    <source>
        <dbReference type="ARBA" id="ARBA00023242"/>
    </source>
</evidence>
<dbReference type="GO" id="GO:0045892">
    <property type="term" value="P:negative regulation of DNA-templated transcription"/>
    <property type="evidence" value="ECO:0007669"/>
    <property type="project" value="UniProtKB-UniRule"/>
</dbReference>
<proteinExistence type="predicted"/>
<dbReference type="EMBL" id="QZWG01000010">
    <property type="protein sequence ID" value="RZB86204.1"/>
    <property type="molecule type" value="Genomic_DNA"/>
</dbReference>
<feature type="region of interest" description="Disordered" evidence="7">
    <location>
        <begin position="35"/>
        <end position="61"/>
    </location>
</feature>
<keyword evidence="2 6" id="KW-0678">Repressor</keyword>
<comment type="subcellular location">
    <subcellularLocation>
        <location evidence="1 6">Nucleus</location>
    </subcellularLocation>
</comment>
<evidence type="ECO:0000313" key="10">
    <source>
        <dbReference type="Proteomes" id="UP000289340"/>
    </source>
</evidence>
<reference evidence="9 10" key="1">
    <citation type="submission" date="2018-09" db="EMBL/GenBank/DDBJ databases">
        <title>A high-quality reference genome of wild soybean provides a powerful tool to mine soybean genomes.</title>
        <authorList>
            <person name="Xie M."/>
            <person name="Chung C.Y.L."/>
            <person name="Li M.-W."/>
            <person name="Wong F.-L."/>
            <person name="Chan T.-F."/>
            <person name="Lam H.-M."/>
        </authorList>
    </citation>
    <scope>NUCLEOTIDE SEQUENCE [LARGE SCALE GENOMIC DNA]</scope>
    <source>
        <strain evidence="10">cv. W05</strain>
        <tissue evidence="9">Hypocotyl of etiolated seedlings</tissue>
    </source>
</reference>
<evidence type="ECO:0000256" key="1">
    <source>
        <dbReference type="ARBA" id="ARBA00004123"/>
    </source>
</evidence>
<sequence>MSSSRKKLVLNTVSVSLGCGSCRRPRLLRHIFHPKQRPKKPAGQVHGLHWDDTTTSSTTTNASTAATFSPCYAEASAQFSDFAETAKAFGRGVAVEKDSDDPYLDFRHSMLQMILENEIYSKEDLRELLNCFLQLNSPDHHGVIVRAFTEIWNGVFSVRRRSGSSTGFHLNPNPLRLATREFRFWRRDLVKNGCQLSRFSLWVATAEELCPCSPNEYGTWLYEKYIDTLLIATTQDAANHIFLIAYAIVKGETTSARGFFLKNLIVVNIRMNRGVVEKKWWPAL</sequence>
<evidence type="ECO:0000313" key="9">
    <source>
        <dbReference type="EMBL" id="RZB86204.1"/>
    </source>
</evidence>
<protein>
    <recommendedName>
        <fullName evidence="6">Transcription repressor</fullName>
    </recommendedName>
    <alternativeName>
        <fullName evidence="6">Ovate family protein</fullName>
    </alternativeName>
</protein>
<keyword evidence="3 6" id="KW-0805">Transcription regulation</keyword>
<comment type="caution">
    <text evidence="9">The sequence shown here is derived from an EMBL/GenBank/DDBJ whole genome shotgun (WGS) entry which is preliminary data.</text>
</comment>
<dbReference type="NCBIfam" id="TIGR01568">
    <property type="entry name" value="A_thal_3678"/>
    <property type="match status" value="1"/>
</dbReference>
<dbReference type="Proteomes" id="UP000289340">
    <property type="component" value="Chromosome 10"/>
</dbReference>
<evidence type="ECO:0000256" key="4">
    <source>
        <dbReference type="ARBA" id="ARBA00023163"/>
    </source>
</evidence>
<evidence type="ECO:0000256" key="7">
    <source>
        <dbReference type="SAM" id="MobiDB-lite"/>
    </source>
</evidence>
<gene>
    <name evidence="9" type="ORF">D0Y65_026319</name>
</gene>
<dbReference type="AlphaFoldDB" id="A0A445IJI0"/>
<evidence type="ECO:0000256" key="3">
    <source>
        <dbReference type="ARBA" id="ARBA00023015"/>
    </source>
</evidence>
<dbReference type="InterPro" id="IPR038933">
    <property type="entry name" value="Ovate"/>
</dbReference>
<keyword evidence="10" id="KW-1185">Reference proteome</keyword>
<keyword evidence="4 6" id="KW-0804">Transcription</keyword>
<feature type="domain" description="OVATE" evidence="8">
    <location>
        <begin position="95"/>
        <end position="154"/>
    </location>
</feature>
<dbReference type="PROSITE" id="PS51257">
    <property type="entry name" value="PROKAR_LIPOPROTEIN"/>
    <property type="match status" value="1"/>
</dbReference>
<dbReference type="PROSITE" id="PS51754">
    <property type="entry name" value="OVATE"/>
    <property type="match status" value="1"/>
</dbReference>
<dbReference type="InterPro" id="IPR006458">
    <property type="entry name" value="Ovate_C"/>
</dbReference>
<organism evidence="9 10">
    <name type="scientific">Glycine soja</name>
    <name type="common">Wild soybean</name>
    <dbReference type="NCBI Taxonomy" id="3848"/>
    <lineage>
        <taxon>Eukaryota</taxon>
        <taxon>Viridiplantae</taxon>
        <taxon>Streptophyta</taxon>
        <taxon>Embryophyta</taxon>
        <taxon>Tracheophyta</taxon>
        <taxon>Spermatophyta</taxon>
        <taxon>Magnoliopsida</taxon>
        <taxon>eudicotyledons</taxon>
        <taxon>Gunneridae</taxon>
        <taxon>Pentapetalae</taxon>
        <taxon>rosids</taxon>
        <taxon>fabids</taxon>
        <taxon>Fabales</taxon>
        <taxon>Fabaceae</taxon>
        <taxon>Papilionoideae</taxon>
        <taxon>50 kb inversion clade</taxon>
        <taxon>NPAAA clade</taxon>
        <taxon>indigoferoid/millettioid clade</taxon>
        <taxon>Phaseoleae</taxon>
        <taxon>Glycine</taxon>
        <taxon>Glycine subgen. Soja</taxon>
    </lineage>
</organism>
<dbReference type="GO" id="GO:0005634">
    <property type="term" value="C:nucleus"/>
    <property type="evidence" value="ECO:0007669"/>
    <property type="project" value="UniProtKB-SubCell"/>
</dbReference>
<comment type="function">
    <text evidence="6">Transcriptional repressor that regulates multiple aspects of plant growth and development.</text>
</comment>
<dbReference type="PANTHER" id="PTHR33057">
    <property type="entry name" value="TRANSCRIPTION REPRESSOR OFP7-RELATED"/>
    <property type="match status" value="1"/>
</dbReference>
<name>A0A445IJI0_GLYSO</name>
<evidence type="ECO:0000259" key="8">
    <source>
        <dbReference type="PROSITE" id="PS51754"/>
    </source>
</evidence>
<evidence type="ECO:0000256" key="6">
    <source>
        <dbReference type="RuleBase" id="RU367028"/>
    </source>
</evidence>
<dbReference type="PANTHER" id="PTHR33057:SF207">
    <property type="entry name" value="TRANSCRIPTION REPRESSOR"/>
    <property type="match status" value="1"/>
</dbReference>
<accession>A0A445IJI0</accession>
<keyword evidence="5 6" id="KW-0539">Nucleus</keyword>
<dbReference type="Pfam" id="PF04844">
    <property type="entry name" value="Ovate"/>
    <property type="match status" value="1"/>
</dbReference>
<evidence type="ECO:0000256" key="2">
    <source>
        <dbReference type="ARBA" id="ARBA00022491"/>
    </source>
</evidence>